<protein>
    <submittedName>
        <fullName evidence="1">Uncharacterized protein</fullName>
    </submittedName>
</protein>
<accession>A0ABT4BQ72</accession>
<name>A0ABT4BQ72_9FIRM</name>
<evidence type="ECO:0000313" key="1">
    <source>
        <dbReference type="EMBL" id="MCY1713057.1"/>
    </source>
</evidence>
<comment type="caution">
    <text evidence="1">The sequence shown here is derived from an EMBL/GenBank/DDBJ whole genome shotgun (WGS) entry which is preliminary data.</text>
</comment>
<proteinExistence type="predicted"/>
<evidence type="ECO:0000313" key="2">
    <source>
        <dbReference type="Proteomes" id="UP001082703"/>
    </source>
</evidence>
<organism evidence="1 2">
    <name type="scientific">Caproiciproducens galactitolivorans</name>
    <dbReference type="NCBI Taxonomy" id="642589"/>
    <lineage>
        <taxon>Bacteria</taxon>
        <taxon>Bacillati</taxon>
        <taxon>Bacillota</taxon>
        <taxon>Clostridia</taxon>
        <taxon>Eubacteriales</taxon>
        <taxon>Acutalibacteraceae</taxon>
        <taxon>Caproiciproducens</taxon>
    </lineage>
</organism>
<dbReference type="Pfam" id="PF24716">
    <property type="entry name" value="WapI"/>
    <property type="match status" value="1"/>
</dbReference>
<gene>
    <name evidence="1" type="ORF">OUY18_02150</name>
</gene>
<dbReference type="InterPro" id="IPR056510">
    <property type="entry name" value="WapI"/>
</dbReference>
<dbReference type="RefSeq" id="WP_268057067.1">
    <property type="nucleotide sequence ID" value="NZ_JAPOHA010000002.1"/>
</dbReference>
<dbReference type="Proteomes" id="UP001082703">
    <property type="component" value="Unassembled WGS sequence"/>
</dbReference>
<dbReference type="EMBL" id="JAPOHA010000002">
    <property type="protein sequence ID" value="MCY1713057.1"/>
    <property type="molecule type" value="Genomic_DNA"/>
</dbReference>
<sequence length="154" mass="17905">MAFITNIEKNLKLEISLKKNSMFDYNPQRSDHENWIPFILCLTLPQRCSMIDESANATMTIYEIKNLIHGVEGVLEHLDCPENYVYNFYNSEGFFGLELEVIPEDNVVEIKLWINVGNQTKGEIFGYDEGVRFVSGKKELIDFLVGIKQEIFWD</sequence>
<reference evidence="1 2" key="1">
    <citation type="submission" date="2022-11" db="EMBL/GenBank/DDBJ databases">
        <authorList>
            <person name="Caiyu Z."/>
        </authorList>
    </citation>
    <scope>NUCLEOTIDE SEQUENCE [LARGE SCALE GENOMIC DNA]</scope>
    <source>
        <strain evidence="1 2">YR-4</strain>
    </source>
</reference>
<keyword evidence="2" id="KW-1185">Reference proteome</keyword>